<protein>
    <submittedName>
        <fullName evidence="1">Uncharacterized protein</fullName>
    </submittedName>
</protein>
<gene>
    <name evidence="1" type="ORF">V6N11_081292</name>
</gene>
<organism evidence="1 2">
    <name type="scientific">Hibiscus sabdariffa</name>
    <name type="common">roselle</name>
    <dbReference type="NCBI Taxonomy" id="183260"/>
    <lineage>
        <taxon>Eukaryota</taxon>
        <taxon>Viridiplantae</taxon>
        <taxon>Streptophyta</taxon>
        <taxon>Embryophyta</taxon>
        <taxon>Tracheophyta</taxon>
        <taxon>Spermatophyta</taxon>
        <taxon>Magnoliopsida</taxon>
        <taxon>eudicotyledons</taxon>
        <taxon>Gunneridae</taxon>
        <taxon>Pentapetalae</taxon>
        <taxon>rosids</taxon>
        <taxon>malvids</taxon>
        <taxon>Malvales</taxon>
        <taxon>Malvaceae</taxon>
        <taxon>Malvoideae</taxon>
        <taxon>Hibiscus</taxon>
    </lineage>
</organism>
<name>A0ABR2QJH1_9ROSI</name>
<comment type="caution">
    <text evidence="1">The sequence shown here is derived from an EMBL/GenBank/DDBJ whole genome shotgun (WGS) entry which is preliminary data.</text>
</comment>
<keyword evidence="2" id="KW-1185">Reference proteome</keyword>
<evidence type="ECO:0000313" key="1">
    <source>
        <dbReference type="EMBL" id="KAK9000807.1"/>
    </source>
</evidence>
<proteinExistence type="predicted"/>
<accession>A0ABR2QJH1</accession>
<dbReference type="EMBL" id="JBBPBN010000037">
    <property type="protein sequence ID" value="KAK9000807.1"/>
    <property type="molecule type" value="Genomic_DNA"/>
</dbReference>
<sequence length="94" mass="10281">MYPQKHVACSFVLAQQLADGAGFLDSFKHGLIRSKALSHELAATSASKNTITNSATAHKRNDNLPKQPTLATLKFYRRADYGDGLFPDARRSSS</sequence>
<evidence type="ECO:0000313" key="2">
    <source>
        <dbReference type="Proteomes" id="UP001396334"/>
    </source>
</evidence>
<dbReference type="Proteomes" id="UP001396334">
    <property type="component" value="Unassembled WGS sequence"/>
</dbReference>
<reference evidence="1 2" key="1">
    <citation type="journal article" date="2024" name="G3 (Bethesda)">
        <title>Genome assembly of Hibiscus sabdariffa L. provides insights into metabolisms of medicinal natural products.</title>
        <authorList>
            <person name="Kim T."/>
        </authorList>
    </citation>
    <scope>NUCLEOTIDE SEQUENCE [LARGE SCALE GENOMIC DNA]</scope>
    <source>
        <strain evidence="1">TK-2024</strain>
        <tissue evidence="1">Old leaves</tissue>
    </source>
</reference>